<evidence type="ECO:0000259" key="1">
    <source>
        <dbReference type="Pfam" id="PF10057"/>
    </source>
</evidence>
<organism evidence="2 3">
    <name type="scientific">Chroogloeocystis siderophila 5.2 s.c.1</name>
    <dbReference type="NCBI Taxonomy" id="247279"/>
    <lineage>
        <taxon>Bacteria</taxon>
        <taxon>Bacillati</taxon>
        <taxon>Cyanobacteriota</taxon>
        <taxon>Cyanophyceae</taxon>
        <taxon>Oscillatoriophycideae</taxon>
        <taxon>Chroococcales</taxon>
        <taxon>Chroococcaceae</taxon>
        <taxon>Chroogloeocystis</taxon>
    </lineage>
</organism>
<dbReference type="InterPro" id="IPR018745">
    <property type="entry name" value="MpsC"/>
</dbReference>
<dbReference type="Pfam" id="PF10057">
    <property type="entry name" value="MpsC"/>
    <property type="match status" value="1"/>
</dbReference>
<accession>A0A1U7HM11</accession>
<dbReference type="EMBL" id="MRCC01000012">
    <property type="protein sequence ID" value="OKH24640.1"/>
    <property type="molecule type" value="Genomic_DNA"/>
</dbReference>
<protein>
    <recommendedName>
        <fullName evidence="1">Na+-translocating membrane potential-generating system MpsC domain-containing protein</fullName>
    </recommendedName>
</protein>
<dbReference type="OrthoDB" id="512464at2"/>
<sequence>MSTQKPTRGQIERTLKQRIQALYLAEIGQRPEQVICQFFEDKLAIVLEKSVTLSEKFLLATQRQELAQEVRSHIDLAIKPQLIQIVEEVTGVAVNTILTATDLNSNISGIIVILSGLPAVRDLETIPKVKRKKKCLKSEKL</sequence>
<dbReference type="AlphaFoldDB" id="A0A1U7HM11"/>
<comment type="caution">
    <text evidence="2">The sequence shown here is derived from an EMBL/GenBank/DDBJ whole genome shotgun (WGS) entry which is preliminary data.</text>
</comment>
<reference evidence="2 3" key="1">
    <citation type="submission" date="2016-11" db="EMBL/GenBank/DDBJ databases">
        <title>Draft Genome Sequences of Nine Cyanobacterial Strains from Diverse Habitats.</title>
        <authorList>
            <person name="Zhu T."/>
            <person name="Hou S."/>
            <person name="Lu X."/>
            <person name="Hess W.R."/>
        </authorList>
    </citation>
    <scope>NUCLEOTIDE SEQUENCE [LARGE SCALE GENOMIC DNA]</scope>
    <source>
        <strain evidence="2 3">5.2 s.c.1</strain>
    </source>
</reference>
<dbReference type="RefSeq" id="WP_073550367.1">
    <property type="nucleotide sequence ID" value="NZ_CAWMVK010000004.1"/>
</dbReference>
<evidence type="ECO:0000313" key="2">
    <source>
        <dbReference type="EMBL" id="OKH24640.1"/>
    </source>
</evidence>
<evidence type="ECO:0000313" key="3">
    <source>
        <dbReference type="Proteomes" id="UP000185984"/>
    </source>
</evidence>
<feature type="domain" description="Na+-translocating membrane potential-generating system MpsC" evidence="1">
    <location>
        <begin position="7"/>
        <end position="115"/>
    </location>
</feature>
<name>A0A1U7HM11_9CHRO</name>
<gene>
    <name evidence="2" type="ORF">NIES1031_15145</name>
</gene>
<dbReference type="STRING" id="247279.NIES1031_15145"/>
<proteinExistence type="predicted"/>
<dbReference type="Proteomes" id="UP000185984">
    <property type="component" value="Unassembled WGS sequence"/>
</dbReference>
<keyword evidence="3" id="KW-1185">Reference proteome</keyword>